<organism evidence="3 4">
    <name type="scientific">Leucocoprinus birnbaumii</name>
    <dbReference type="NCBI Taxonomy" id="56174"/>
    <lineage>
        <taxon>Eukaryota</taxon>
        <taxon>Fungi</taxon>
        <taxon>Dikarya</taxon>
        <taxon>Basidiomycota</taxon>
        <taxon>Agaricomycotina</taxon>
        <taxon>Agaricomycetes</taxon>
        <taxon>Agaricomycetidae</taxon>
        <taxon>Agaricales</taxon>
        <taxon>Agaricineae</taxon>
        <taxon>Agaricaceae</taxon>
        <taxon>Leucocoprinus</taxon>
    </lineage>
</organism>
<sequence length="692" mass="75489">MSLLVLSAANVREVVSSFDTDFLQDLMGRVFVAISQPEEKEGKSSIEEGPDIQTPHRTTINMPYHTTLLMPARISCSQPPLEGTSVKVVSVPRKHDDVRGLPATTFVLNDDTGAVEAVVNARELTALRNAAGSLLSSTLVGIRNPEHIVMFGAGKQVESHINVFLRHYRGISSCTIINRTLNERALDLFRSATAAFPRVTFHLHSQLDKDSIENAVKAAEIIICATSSTSPLFPSSWVRSGAHVILIGSYKPTMQEVEETLVKRAISATEPDMGQRITQMLLVDSRAACMQEAGDLIKAEVDSASVHEIGELILLKSVGHSQLKPEVSQASSGEEDPTISFTGPVTMFKSVGVGLQDVVMAKEVVSHAKALGTGSLIERPPIMDAVARLNDQGIVNIPEVLEPTGLAFKEIIGKRNDLQDIKKETFQYGATDRHKLDVYYPRKPQTGKTPIVFWIYGGGFVTGERVLPAPFDVTYGNVGAFLGDQGFITVIPDYRLASEPYSAQYPKAAEDIRDAVAWIVAHTQELTSTTTPSPDTNSLFLMGHSAGASHLGTLILEPEVLPVDSPLRSHIKGVILLAGMYYNDPSTGFESLMALYYGDKLDSHSVLALVRSAKSKGLTALPKFCLGEAEFEAPRFSELRKPFQAELNALVQTPIPFYVAKGHNHISMPHGLWSGQGEDWALEITKWIRENL</sequence>
<dbReference type="Pfam" id="PF02423">
    <property type="entry name" value="OCD_Mu_crystall"/>
    <property type="match status" value="1"/>
</dbReference>
<gene>
    <name evidence="3" type="ORF">NP233_g4976</name>
</gene>
<protein>
    <recommendedName>
        <fullName evidence="2">BD-FAE-like domain-containing protein</fullName>
    </recommendedName>
</protein>
<dbReference type="PANTHER" id="PTHR13812">
    <property type="entry name" value="KETIMINE REDUCTASE MU-CRYSTALLIN"/>
    <property type="match status" value="1"/>
</dbReference>
<dbReference type="Gene3D" id="3.40.50.720">
    <property type="entry name" value="NAD(P)-binding Rossmann-like Domain"/>
    <property type="match status" value="1"/>
</dbReference>
<reference evidence="3" key="1">
    <citation type="submission" date="2022-07" db="EMBL/GenBank/DDBJ databases">
        <title>Genome Sequence of Leucocoprinus birnbaumii.</title>
        <authorList>
            <person name="Buettner E."/>
        </authorList>
    </citation>
    <scope>NUCLEOTIDE SEQUENCE</scope>
    <source>
        <strain evidence="3">VT141</strain>
    </source>
</reference>
<name>A0AAD5YV10_9AGAR</name>
<comment type="similarity">
    <text evidence="1">Belongs to the ornithine cyclodeaminase/mu-crystallin family.</text>
</comment>
<keyword evidence="4" id="KW-1185">Reference proteome</keyword>
<dbReference type="GO" id="GO:0005737">
    <property type="term" value="C:cytoplasm"/>
    <property type="evidence" value="ECO:0007669"/>
    <property type="project" value="TreeGrafter"/>
</dbReference>
<comment type="caution">
    <text evidence="3">The sequence shown here is derived from an EMBL/GenBank/DDBJ whole genome shotgun (WGS) entry which is preliminary data.</text>
</comment>
<dbReference type="Gene3D" id="3.30.1780.10">
    <property type="entry name" value="ornithine cyclodeaminase, domain 1"/>
    <property type="match status" value="1"/>
</dbReference>
<accession>A0AAD5YV10</accession>
<dbReference type="InterPro" id="IPR036291">
    <property type="entry name" value="NAD(P)-bd_dom_sf"/>
</dbReference>
<dbReference type="EMBL" id="JANIEX010000281">
    <property type="protein sequence ID" value="KAJ3569562.1"/>
    <property type="molecule type" value="Genomic_DNA"/>
</dbReference>
<feature type="domain" description="BD-FAE-like" evidence="2">
    <location>
        <begin position="436"/>
        <end position="554"/>
    </location>
</feature>
<dbReference type="Proteomes" id="UP001213000">
    <property type="component" value="Unassembled WGS sequence"/>
</dbReference>
<dbReference type="InterPro" id="IPR023401">
    <property type="entry name" value="ODC_N"/>
</dbReference>
<evidence type="ECO:0000256" key="1">
    <source>
        <dbReference type="ARBA" id="ARBA00008903"/>
    </source>
</evidence>
<dbReference type="SUPFAM" id="SSF51735">
    <property type="entry name" value="NAD(P)-binding Rossmann-fold domains"/>
    <property type="match status" value="1"/>
</dbReference>
<dbReference type="SUPFAM" id="SSF53474">
    <property type="entry name" value="alpha/beta-Hydrolases"/>
    <property type="match status" value="1"/>
</dbReference>
<dbReference type="InterPro" id="IPR029058">
    <property type="entry name" value="AB_hydrolase_fold"/>
</dbReference>
<dbReference type="InterPro" id="IPR049492">
    <property type="entry name" value="BD-FAE-like_dom"/>
</dbReference>
<dbReference type="PANTHER" id="PTHR13812:SF19">
    <property type="entry name" value="KETIMINE REDUCTASE MU-CRYSTALLIN"/>
    <property type="match status" value="1"/>
</dbReference>
<evidence type="ECO:0000313" key="4">
    <source>
        <dbReference type="Proteomes" id="UP001213000"/>
    </source>
</evidence>
<evidence type="ECO:0000313" key="3">
    <source>
        <dbReference type="EMBL" id="KAJ3569562.1"/>
    </source>
</evidence>
<dbReference type="AlphaFoldDB" id="A0AAD5YV10"/>
<evidence type="ECO:0000259" key="2">
    <source>
        <dbReference type="Pfam" id="PF20434"/>
    </source>
</evidence>
<proteinExistence type="inferred from homology"/>
<dbReference type="Gene3D" id="3.40.50.1820">
    <property type="entry name" value="alpha/beta hydrolase"/>
    <property type="match status" value="1"/>
</dbReference>
<dbReference type="Pfam" id="PF20434">
    <property type="entry name" value="BD-FAE"/>
    <property type="match status" value="1"/>
</dbReference>
<dbReference type="InterPro" id="IPR003462">
    <property type="entry name" value="ODC_Mu_crystall"/>
</dbReference>